<evidence type="ECO:0000256" key="1">
    <source>
        <dbReference type="SAM" id="MobiDB-lite"/>
    </source>
</evidence>
<sequence length="182" mass="20740">MRYIIIFSFISLFLVGCSSAEEERGMTIDEHVKVHEELVAKAAEEAAEAEAEEEEEQIEEEVVEEEPEEEPEVEEEPEGPQPGQNLFDPTTVEQGVWMGYEGQLMHNNSDMVLSQPIEYDPSRSYAINNSAYVSYYNGESFIETVRYSDVGTELLIEPRQEADSIRISIPSNRSDSFEFIIK</sequence>
<dbReference type="Proteomes" id="UP000763505">
    <property type="component" value="Unassembled WGS sequence"/>
</dbReference>
<dbReference type="RefSeq" id="WP_091475394.1">
    <property type="nucleotide sequence ID" value="NZ_FOIT01000004.1"/>
</dbReference>
<evidence type="ECO:0000313" key="3">
    <source>
        <dbReference type="EMBL" id="HJE19063.1"/>
    </source>
</evidence>
<dbReference type="AlphaFoldDB" id="A0A662Z7N5"/>
<name>A0A662Z7N5_9STAP</name>
<dbReference type="EMBL" id="FOIT01000004">
    <property type="protein sequence ID" value="SEW07897.1"/>
    <property type="molecule type" value="Genomic_DNA"/>
</dbReference>
<evidence type="ECO:0000313" key="4">
    <source>
        <dbReference type="EMBL" id="SEW07897.1"/>
    </source>
</evidence>
<reference evidence="3" key="3">
    <citation type="submission" date="2021-09" db="EMBL/GenBank/DDBJ databases">
        <authorList>
            <person name="Gilroy R."/>
        </authorList>
    </citation>
    <scope>NUCLEOTIDE SEQUENCE</scope>
    <source>
        <strain evidence="3">6019</strain>
    </source>
</reference>
<evidence type="ECO:0000256" key="2">
    <source>
        <dbReference type="SAM" id="SignalP"/>
    </source>
</evidence>
<evidence type="ECO:0000313" key="5">
    <source>
        <dbReference type="Proteomes" id="UP000243605"/>
    </source>
</evidence>
<feature type="compositionally biased region" description="Acidic residues" evidence="1">
    <location>
        <begin position="45"/>
        <end position="78"/>
    </location>
</feature>
<feature type="chain" id="PRO_5024813283" evidence="2">
    <location>
        <begin position="21"/>
        <end position="182"/>
    </location>
</feature>
<feature type="region of interest" description="Disordered" evidence="1">
    <location>
        <begin position="43"/>
        <end position="89"/>
    </location>
</feature>
<dbReference type="Proteomes" id="UP000243605">
    <property type="component" value="Unassembled WGS sequence"/>
</dbReference>
<proteinExistence type="predicted"/>
<organism evidence="4 5">
    <name type="scientific">Aliicoccus persicus</name>
    <dbReference type="NCBI Taxonomy" id="930138"/>
    <lineage>
        <taxon>Bacteria</taxon>
        <taxon>Bacillati</taxon>
        <taxon>Bacillota</taxon>
        <taxon>Bacilli</taxon>
        <taxon>Bacillales</taxon>
        <taxon>Staphylococcaceae</taxon>
        <taxon>Aliicoccus</taxon>
    </lineage>
</organism>
<gene>
    <name evidence="3" type="ORF">K8V35_01745</name>
    <name evidence="4" type="ORF">SAMN05192557_1525</name>
</gene>
<feature type="signal peptide" evidence="2">
    <location>
        <begin position="1"/>
        <end position="20"/>
    </location>
</feature>
<reference evidence="3" key="2">
    <citation type="journal article" date="2021" name="PeerJ">
        <title>Extensive microbial diversity within the chicken gut microbiome revealed by metagenomics and culture.</title>
        <authorList>
            <person name="Gilroy R."/>
            <person name="Ravi A."/>
            <person name="Getino M."/>
            <person name="Pursley I."/>
            <person name="Horton D.L."/>
            <person name="Alikhan N.F."/>
            <person name="Baker D."/>
            <person name="Gharbi K."/>
            <person name="Hall N."/>
            <person name="Watson M."/>
            <person name="Adriaenssens E.M."/>
            <person name="Foster-Nyarko E."/>
            <person name="Jarju S."/>
            <person name="Secka A."/>
            <person name="Antonio M."/>
            <person name="Oren A."/>
            <person name="Chaudhuri R.R."/>
            <person name="La Ragione R."/>
            <person name="Hildebrand F."/>
            <person name="Pallen M.J."/>
        </authorList>
    </citation>
    <scope>NUCLEOTIDE SEQUENCE</scope>
    <source>
        <strain evidence="3">6019</strain>
    </source>
</reference>
<keyword evidence="2" id="KW-0732">Signal</keyword>
<dbReference type="PROSITE" id="PS51257">
    <property type="entry name" value="PROKAR_LIPOPROTEIN"/>
    <property type="match status" value="1"/>
</dbReference>
<reference evidence="4 5" key="1">
    <citation type="submission" date="2016-10" db="EMBL/GenBank/DDBJ databases">
        <authorList>
            <person name="Varghese N."/>
            <person name="Submissions S."/>
        </authorList>
    </citation>
    <scope>NUCLEOTIDE SEQUENCE [LARGE SCALE GENOMIC DNA]</scope>
    <source>
        <strain evidence="4 5">IBRC-M10081</strain>
    </source>
</reference>
<keyword evidence="5" id="KW-1185">Reference proteome</keyword>
<protein>
    <submittedName>
        <fullName evidence="4">Uncharacterized protein</fullName>
    </submittedName>
</protein>
<dbReference type="EMBL" id="DYYI01000015">
    <property type="protein sequence ID" value="HJE19063.1"/>
    <property type="molecule type" value="Genomic_DNA"/>
</dbReference>
<accession>A0A662Z7N5</accession>